<evidence type="ECO:0000256" key="1">
    <source>
        <dbReference type="SAM" id="SignalP"/>
    </source>
</evidence>
<sequence length="158" mass="17243">MIRGEFNMIRATSASFAALLAAAATPAAAQTPPSIEAVQQTLDAALAEPHDEITITQVRDDLKKTSLLVRTLTTSKTLRRCVTEFATPVEKLNGNAKSARSWRVDWSGVAEIRRDGPFKLELIAKKPDGVRSILEFPDNEFAADLGEGFDLLVKDCSR</sequence>
<proteinExistence type="predicted"/>
<evidence type="ECO:0000313" key="2">
    <source>
        <dbReference type="EMBL" id="TGX45622.1"/>
    </source>
</evidence>
<name>A0A4V3QX97_9SPHN</name>
<organism evidence="2 3">
    <name type="scientific">Sphingomonas naasensis</name>
    <dbReference type="NCBI Taxonomy" id="1344951"/>
    <lineage>
        <taxon>Bacteria</taxon>
        <taxon>Pseudomonadati</taxon>
        <taxon>Pseudomonadota</taxon>
        <taxon>Alphaproteobacteria</taxon>
        <taxon>Sphingomonadales</taxon>
        <taxon>Sphingomonadaceae</taxon>
        <taxon>Sphingomonas</taxon>
    </lineage>
</organism>
<keyword evidence="1" id="KW-0732">Signal</keyword>
<feature type="signal peptide" evidence="1">
    <location>
        <begin position="1"/>
        <end position="29"/>
    </location>
</feature>
<dbReference type="EMBL" id="SRXU01000001">
    <property type="protein sequence ID" value="TGX45622.1"/>
    <property type="molecule type" value="Genomic_DNA"/>
</dbReference>
<feature type="chain" id="PRO_5020700833" evidence="1">
    <location>
        <begin position="30"/>
        <end position="158"/>
    </location>
</feature>
<dbReference type="AlphaFoldDB" id="A0A4V3QX97"/>
<accession>A0A4V3QX97</accession>
<evidence type="ECO:0000313" key="3">
    <source>
        <dbReference type="Proteomes" id="UP000309848"/>
    </source>
</evidence>
<comment type="caution">
    <text evidence="2">The sequence shown here is derived from an EMBL/GenBank/DDBJ whole genome shotgun (WGS) entry which is preliminary data.</text>
</comment>
<reference evidence="2 3" key="1">
    <citation type="submission" date="2019-04" db="EMBL/GenBank/DDBJ databases">
        <title>Sphingomonas psychrotolerans sp. nov., isolated from soil in the Tianshan Mountains, Xinjiang, China.</title>
        <authorList>
            <person name="Luo Y."/>
            <person name="Sheng H."/>
        </authorList>
    </citation>
    <scope>NUCLEOTIDE SEQUENCE [LARGE SCALE GENOMIC DNA]</scope>
    <source>
        <strain evidence="2 3">KIS18-15</strain>
    </source>
</reference>
<protein>
    <submittedName>
        <fullName evidence="2">Uncharacterized protein</fullName>
    </submittedName>
</protein>
<gene>
    <name evidence="2" type="ORF">E5A74_00105</name>
</gene>
<dbReference type="RefSeq" id="WP_166745540.1">
    <property type="nucleotide sequence ID" value="NZ_JAASQM010000001.1"/>
</dbReference>
<keyword evidence="3" id="KW-1185">Reference proteome</keyword>
<dbReference type="Proteomes" id="UP000309848">
    <property type="component" value="Unassembled WGS sequence"/>
</dbReference>